<dbReference type="PROSITE" id="PS50011">
    <property type="entry name" value="PROTEIN_KINASE_DOM"/>
    <property type="match status" value="1"/>
</dbReference>
<dbReference type="Pfam" id="PF00069">
    <property type="entry name" value="Pkinase"/>
    <property type="match status" value="1"/>
</dbReference>
<evidence type="ECO:0000259" key="5">
    <source>
        <dbReference type="PROSITE" id="PS50011"/>
    </source>
</evidence>
<dbReference type="GO" id="GO:0004672">
    <property type="term" value="F:protein kinase activity"/>
    <property type="evidence" value="ECO:0007669"/>
    <property type="project" value="InterPro"/>
</dbReference>
<feature type="domain" description="Protein kinase" evidence="5">
    <location>
        <begin position="1"/>
        <end position="213"/>
    </location>
</feature>
<dbReference type="OrthoDB" id="663146at2759"/>
<reference evidence="6" key="1">
    <citation type="submission" date="2021-01" db="EMBL/GenBank/DDBJ databases">
        <title>Adiantum capillus-veneris genome.</title>
        <authorList>
            <person name="Fang Y."/>
            <person name="Liao Q."/>
        </authorList>
    </citation>
    <scope>NUCLEOTIDE SEQUENCE</scope>
    <source>
        <strain evidence="6">H3</strain>
        <tissue evidence="6">Leaf</tissue>
    </source>
</reference>
<accession>A0A9D4ZIV8</accession>
<dbReference type="InterPro" id="IPR011009">
    <property type="entry name" value="Kinase-like_dom_sf"/>
</dbReference>
<sequence length="217" mass="25032">MRDYRLLEVQTGNAPSLFQLVLFFPEERRRNNKILWTCRDRELEVSGSGRHPNLVPNLGFYYEEGNLLLVRKFMPGGALSNYFRPLFGGETDETVIAGSFGYIAPEYVTSGKLALEADVYSFGVVVLELLLGRRDIEHSWRLQQQERLLDATRENIGREGHHYDEEELCRLLHLGLTCTSDAEDRPTMRRVVQVVSKEAEAPIRVHLPHHVRLRLED</sequence>
<dbReference type="Proteomes" id="UP000886520">
    <property type="component" value="Chromosome 10"/>
</dbReference>
<gene>
    <name evidence="6" type="ORF">GOP47_0010521</name>
</gene>
<evidence type="ECO:0000313" key="6">
    <source>
        <dbReference type="EMBL" id="KAI5074560.1"/>
    </source>
</evidence>
<protein>
    <recommendedName>
        <fullName evidence="5">Protein kinase domain-containing protein</fullName>
    </recommendedName>
</protein>
<dbReference type="EMBL" id="JABFUD020000010">
    <property type="protein sequence ID" value="KAI5074560.1"/>
    <property type="molecule type" value="Genomic_DNA"/>
</dbReference>
<proteinExistence type="predicted"/>
<keyword evidence="7" id="KW-1185">Reference proteome</keyword>
<dbReference type="GO" id="GO:0005524">
    <property type="term" value="F:ATP binding"/>
    <property type="evidence" value="ECO:0007669"/>
    <property type="project" value="UniProtKB-KW"/>
</dbReference>
<dbReference type="SMART" id="SM00220">
    <property type="entry name" value="S_TKc"/>
    <property type="match status" value="1"/>
</dbReference>
<evidence type="ECO:0000313" key="7">
    <source>
        <dbReference type="Proteomes" id="UP000886520"/>
    </source>
</evidence>
<keyword evidence="4" id="KW-0067">ATP-binding</keyword>
<keyword evidence="3" id="KW-0418">Kinase</keyword>
<evidence type="ECO:0000256" key="3">
    <source>
        <dbReference type="ARBA" id="ARBA00022777"/>
    </source>
</evidence>
<evidence type="ECO:0000256" key="1">
    <source>
        <dbReference type="ARBA" id="ARBA00022679"/>
    </source>
</evidence>
<keyword evidence="1" id="KW-0808">Transferase</keyword>
<evidence type="ECO:0000256" key="4">
    <source>
        <dbReference type="ARBA" id="ARBA00022840"/>
    </source>
</evidence>
<dbReference type="SUPFAM" id="SSF56112">
    <property type="entry name" value="Protein kinase-like (PK-like)"/>
    <property type="match status" value="1"/>
</dbReference>
<dbReference type="AlphaFoldDB" id="A0A9D4ZIV8"/>
<dbReference type="InterPro" id="IPR052059">
    <property type="entry name" value="CR_Ser/Thr_kinase"/>
</dbReference>
<dbReference type="Gene3D" id="1.10.510.10">
    <property type="entry name" value="Transferase(Phosphotransferase) domain 1"/>
    <property type="match status" value="2"/>
</dbReference>
<comment type="caution">
    <text evidence="6">The sequence shown here is derived from an EMBL/GenBank/DDBJ whole genome shotgun (WGS) entry which is preliminary data.</text>
</comment>
<evidence type="ECO:0000256" key="2">
    <source>
        <dbReference type="ARBA" id="ARBA00022741"/>
    </source>
</evidence>
<organism evidence="6 7">
    <name type="scientific">Adiantum capillus-veneris</name>
    <name type="common">Maidenhair fern</name>
    <dbReference type="NCBI Taxonomy" id="13818"/>
    <lineage>
        <taxon>Eukaryota</taxon>
        <taxon>Viridiplantae</taxon>
        <taxon>Streptophyta</taxon>
        <taxon>Embryophyta</taxon>
        <taxon>Tracheophyta</taxon>
        <taxon>Polypodiopsida</taxon>
        <taxon>Polypodiidae</taxon>
        <taxon>Polypodiales</taxon>
        <taxon>Pteridineae</taxon>
        <taxon>Pteridaceae</taxon>
        <taxon>Vittarioideae</taxon>
        <taxon>Adiantum</taxon>
    </lineage>
</organism>
<keyword evidence="2" id="KW-0547">Nucleotide-binding</keyword>
<name>A0A9D4ZIV8_ADICA</name>
<dbReference type="InterPro" id="IPR000719">
    <property type="entry name" value="Prot_kinase_dom"/>
</dbReference>
<dbReference type="PANTHER" id="PTHR47973">
    <property type="entry name" value="CYSTEINE-RICH RECEPTOR-LIKE PROTEIN KINASE 3"/>
    <property type="match status" value="1"/>
</dbReference>